<dbReference type="Proteomes" id="UP000324705">
    <property type="component" value="Chromosome 6B"/>
</dbReference>
<evidence type="ECO:0000313" key="5">
    <source>
        <dbReference type="EMBL" id="VAI63227.1"/>
    </source>
</evidence>
<evidence type="ECO:0008006" key="7">
    <source>
        <dbReference type="Google" id="ProtNLM"/>
    </source>
</evidence>
<dbReference type="GO" id="GO:0009626">
    <property type="term" value="P:plant-type hypersensitive response"/>
    <property type="evidence" value="ECO:0007669"/>
    <property type="project" value="UniProtKB-ARBA"/>
</dbReference>
<dbReference type="Pfam" id="PF23559">
    <property type="entry name" value="WHD_DRP"/>
    <property type="match status" value="1"/>
</dbReference>
<keyword evidence="1" id="KW-0677">Repeat</keyword>
<sequence length="634" mass="71288">MSGLNSIISLLRRTVSGGRIIIITRFLAIAGIAGTVHKVGLLNDETARQLFMEIMGKANQQKAPPRLWEMCGGLPLAIVTMAKQVAFNAEKTKKEWRMFCSSFQTSTGTSQDTYQLTKKILSTCYNDMPAEIKACALYFSMFPCGQKISKKRLTRRWISGGFVTEMQGLSAEKVAETYLNYLIRRNFIQATEHSSNGEVKSYQVHSMVFEYIVSKASEENFVTTTGVCGMVPPCISTKVRRLSARYRGSSKSREELETMNLSHVRDVTMCGSLKQLPSSSFKFSGVVQLLDLEGCKDFKQQHTKEICRMFLLKYLNLRRTDIKKLTKRIGDLRFLETLDVRETNVTELPKAICKLERLVNIFGGNKRTRKALKLPEELETRKKMKALRILTGIEIGTADLHHLTDLRKLAIYKLNNDTGGCLFNELSSSIEYLGGYSLYALVIHDDSAEFLKLLGDLSAPPKFLNALEFSGKLVELPKWITELDALTKLTLSVTALRADNLELLSKICSLFSLTFSLHATKQDQETADIVEENKACSDGVILFPVGGFENLKLLRFFAPYVPQLSFQDGAVPTLERLELRFSNFEGLVGIKGLKNLQAVHIKVYDKASETTESIIKEMTTAAREDREGPRIFLD</sequence>
<dbReference type="Gene3D" id="1.10.10.10">
    <property type="entry name" value="Winged helix-like DNA-binding domain superfamily/Winged helix DNA-binding domain"/>
    <property type="match status" value="1"/>
</dbReference>
<dbReference type="SUPFAM" id="SSF52540">
    <property type="entry name" value="P-loop containing nucleoside triphosphate hydrolases"/>
    <property type="match status" value="1"/>
</dbReference>
<gene>
    <name evidence="5" type="ORF">TRITD_6Bv1G221820</name>
</gene>
<dbReference type="InterPro" id="IPR027417">
    <property type="entry name" value="P-loop_NTPase"/>
</dbReference>
<protein>
    <recommendedName>
        <fullName evidence="7">NB-ARC domain-containing protein</fullName>
    </recommendedName>
</protein>
<dbReference type="FunFam" id="1.10.10.10:FF:000322">
    <property type="entry name" value="Probable disease resistance protein At1g63360"/>
    <property type="match status" value="1"/>
</dbReference>
<dbReference type="GO" id="GO:0042742">
    <property type="term" value="P:defense response to bacterium"/>
    <property type="evidence" value="ECO:0007669"/>
    <property type="project" value="UniProtKB-ARBA"/>
</dbReference>
<dbReference type="InterPro" id="IPR036388">
    <property type="entry name" value="WH-like_DNA-bd_sf"/>
</dbReference>
<evidence type="ECO:0000256" key="1">
    <source>
        <dbReference type="ARBA" id="ARBA00022737"/>
    </source>
</evidence>
<dbReference type="Gramene" id="TRITD6Bv1G221820.1">
    <property type="protein sequence ID" value="TRITD6Bv1G221820.1"/>
    <property type="gene ID" value="TRITD6Bv1G221820"/>
</dbReference>
<dbReference type="Gene3D" id="3.80.10.10">
    <property type="entry name" value="Ribonuclease Inhibitor"/>
    <property type="match status" value="1"/>
</dbReference>
<evidence type="ECO:0000259" key="3">
    <source>
        <dbReference type="Pfam" id="PF23559"/>
    </source>
</evidence>
<dbReference type="SUPFAM" id="SSF52058">
    <property type="entry name" value="L domain-like"/>
    <property type="match status" value="1"/>
</dbReference>
<dbReference type="PANTHER" id="PTHR23155:SF947">
    <property type="entry name" value="DISEASE RESISTANCE PROTEIN RPP13"/>
    <property type="match status" value="1"/>
</dbReference>
<dbReference type="GO" id="GO:0043531">
    <property type="term" value="F:ADP binding"/>
    <property type="evidence" value="ECO:0007669"/>
    <property type="project" value="InterPro"/>
</dbReference>
<dbReference type="EMBL" id="LT934122">
    <property type="protein sequence ID" value="VAI63227.1"/>
    <property type="molecule type" value="Genomic_DNA"/>
</dbReference>
<evidence type="ECO:0000313" key="6">
    <source>
        <dbReference type="Proteomes" id="UP000324705"/>
    </source>
</evidence>
<dbReference type="AlphaFoldDB" id="A0A9R1BFZ7"/>
<dbReference type="InterPro" id="IPR032675">
    <property type="entry name" value="LRR_dom_sf"/>
</dbReference>
<dbReference type="Pfam" id="PF23598">
    <property type="entry name" value="LRR_14"/>
    <property type="match status" value="1"/>
</dbReference>
<dbReference type="GO" id="GO:0002758">
    <property type="term" value="P:innate immune response-activating signaling pathway"/>
    <property type="evidence" value="ECO:0007669"/>
    <property type="project" value="UniProtKB-ARBA"/>
</dbReference>
<dbReference type="PANTHER" id="PTHR23155">
    <property type="entry name" value="DISEASE RESISTANCE PROTEIN RP"/>
    <property type="match status" value="1"/>
</dbReference>
<dbReference type="InterPro" id="IPR055414">
    <property type="entry name" value="LRR_R13L4/SHOC2-like"/>
</dbReference>
<keyword evidence="2" id="KW-0611">Plant defense</keyword>
<feature type="domain" description="Disease resistance protein winged helix" evidence="3">
    <location>
        <begin position="141"/>
        <end position="209"/>
    </location>
</feature>
<reference evidence="5 6" key="1">
    <citation type="submission" date="2017-09" db="EMBL/GenBank/DDBJ databases">
        <authorList>
            <consortium name="International Durum Wheat Genome Sequencing Consortium (IDWGSC)"/>
            <person name="Milanesi L."/>
        </authorList>
    </citation>
    <scope>NUCLEOTIDE SEQUENCE [LARGE SCALE GENOMIC DNA]</scope>
    <source>
        <strain evidence="6">cv. Svevo</strain>
    </source>
</reference>
<name>A0A9R1BFZ7_TRITD</name>
<dbReference type="OMA" id="RRISIQC"/>
<keyword evidence="6" id="KW-1185">Reference proteome</keyword>
<dbReference type="InterPro" id="IPR058922">
    <property type="entry name" value="WHD_DRP"/>
</dbReference>
<dbReference type="InterPro" id="IPR044974">
    <property type="entry name" value="Disease_R_plants"/>
</dbReference>
<feature type="domain" description="Disease resistance R13L4/SHOC-2-like LRR" evidence="4">
    <location>
        <begin position="263"/>
        <end position="621"/>
    </location>
</feature>
<evidence type="ECO:0000256" key="2">
    <source>
        <dbReference type="ARBA" id="ARBA00022821"/>
    </source>
</evidence>
<organism evidence="5 6">
    <name type="scientific">Triticum turgidum subsp. durum</name>
    <name type="common">Durum wheat</name>
    <name type="synonym">Triticum durum</name>
    <dbReference type="NCBI Taxonomy" id="4567"/>
    <lineage>
        <taxon>Eukaryota</taxon>
        <taxon>Viridiplantae</taxon>
        <taxon>Streptophyta</taxon>
        <taxon>Embryophyta</taxon>
        <taxon>Tracheophyta</taxon>
        <taxon>Spermatophyta</taxon>
        <taxon>Magnoliopsida</taxon>
        <taxon>Liliopsida</taxon>
        <taxon>Poales</taxon>
        <taxon>Poaceae</taxon>
        <taxon>BOP clade</taxon>
        <taxon>Pooideae</taxon>
        <taxon>Triticodae</taxon>
        <taxon>Triticeae</taxon>
        <taxon>Triticinae</taxon>
        <taxon>Triticum</taxon>
    </lineage>
</organism>
<proteinExistence type="predicted"/>
<accession>A0A9R1BFZ7</accession>
<evidence type="ECO:0000259" key="4">
    <source>
        <dbReference type="Pfam" id="PF23598"/>
    </source>
</evidence>